<dbReference type="InterPro" id="IPR004209">
    <property type="entry name" value="FTR_bsu"/>
</dbReference>
<evidence type="ECO:0000256" key="11">
    <source>
        <dbReference type="ARBA" id="ARBA00026011"/>
    </source>
</evidence>
<evidence type="ECO:0000256" key="10">
    <source>
        <dbReference type="ARBA" id="ARBA00023157"/>
    </source>
</evidence>
<organism evidence="14">
    <name type="scientific">hydrocarbon metagenome</name>
    <dbReference type="NCBI Taxonomy" id="938273"/>
    <lineage>
        <taxon>unclassified sequences</taxon>
        <taxon>metagenomes</taxon>
        <taxon>ecological metagenomes</taxon>
    </lineage>
</organism>
<dbReference type="GO" id="GO:0103012">
    <property type="term" value="F:ferredoxin-thioredoxin reductase activity"/>
    <property type="evidence" value="ECO:0007669"/>
    <property type="project" value="UniProtKB-EC"/>
</dbReference>
<protein>
    <recommendedName>
        <fullName evidence="4">ferredoxin:thioredoxin reductase</fullName>
        <ecNumber evidence="4">1.8.7.2</ecNumber>
    </recommendedName>
    <alternativeName>
        <fullName evidence="12">Ferredoxin-thioredoxin reductase subunit B</fullName>
    </alternativeName>
</protein>
<keyword evidence="8" id="KW-0408">Iron</keyword>
<comment type="cofactor">
    <cofactor evidence="1">
        <name>[4Fe-4S] cluster</name>
        <dbReference type="ChEBI" id="CHEBI:49883"/>
    </cofactor>
</comment>
<evidence type="ECO:0000256" key="2">
    <source>
        <dbReference type="ARBA" id="ARBA00003945"/>
    </source>
</evidence>
<keyword evidence="5" id="KW-0004">4Fe-4S</keyword>
<dbReference type="GO" id="GO:0051539">
    <property type="term" value="F:4 iron, 4 sulfur cluster binding"/>
    <property type="evidence" value="ECO:0007669"/>
    <property type="project" value="UniProtKB-KW"/>
</dbReference>
<gene>
    <name evidence="14" type="ORF">ASZ90_014579</name>
</gene>
<comment type="function">
    <text evidence="2">Catalytic subunit of the ferredoxin-thioredoxin reductase (FTR), which catalyzes the two-electron reduction of thioredoxins by the electrons provided by reduced ferredoxin.</text>
</comment>
<evidence type="ECO:0000256" key="6">
    <source>
        <dbReference type="ARBA" id="ARBA00022723"/>
    </source>
</evidence>
<dbReference type="EC" id="1.8.7.2" evidence="4"/>
<comment type="subunit">
    <text evidence="11">Heterodimer of subunit A (variable subunit) and subunit B (catalytic subunit). Heterodimeric FTR forms a complex with ferredoxin and thioredoxin.</text>
</comment>
<evidence type="ECO:0000256" key="12">
    <source>
        <dbReference type="ARBA" id="ARBA00030295"/>
    </source>
</evidence>
<reference evidence="14" key="1">
    <citation type="journal article" date="2015" name="Proc. Natl. Acad. Sci. U.S.A.">
        <title>Networks of energetic and metabolic interactions define dynamics in microbial communities.</title>
        <authorList>
            <person name="Embree M."/>
            <person name="Liu J.K."/>
            <person name="Al-Bassam M.M."/>
            <person name="Zengler K."/>
        </authorList>
    </citation>
    <scope>NUCLEOTIDE SEQUENCE</scope>
</reference>
<dbReference type="GO" id="GO:0046872">
    <property type="term" value="F:metal ion binding"/>
    <property type="evidence" value="ECO:0007669"/>
    <property type="project" value="UniProtKB-KW"/>
</dbReference>
<comment type="similarity">
    <text evidence="3">Belongs to the ferredoxin thioredoxin reductase beta subunit family.</text>
</comment>
<keyword evidence="6" id="KW-0479">Metal-binding</keyword>
<evidence type="ECO:0000256" key="5">
    <source>
        <dbReference type="ARBA" id="ARBA00022485"/>
    </source>
</evidence>
<evidence type="ECO:0000256" key="3">
    <source>
        <dbReference type="ARBA" id="ARBA00007941"/>
    </source>
</evidence>
<comment type="catalytic activity">
    <reaction evidence="13">
        <text>[thioredoxin]-disulfide + 2 reduced [2Fe-2S]-[ferredoxin] + 2 H(+) = [thioredoxin]-dithiol + 2 oxidized [2Fe-2S]-[ferredoxin]</text>
        <dbReference type="Rhea" id="RHEA:42336"/>
        <dbReference type="Rhea" id="RHEA-COMP:10000"/>
        <dbReference type="Rhea" id="RHEA-COMP:10001"/>
        <dbReference type="Rhea" id="RHEA-COMP:10698"/>
        <dbReference type="Rhea" id="RHEA-COMP:10700"/>
        <dbReference type="ChEBI" id="CHEBI:15378"/>
        <dbReference type="ChEBI" id="CHEBI:29950"/>
        <dbReference type="ChEBI" id="CHEBI:33737"/>
        <dbReference type="ChEBI" id="CHEBI:33738"/>
        <dbReference type="ChEBI" id="CHEBI:50058"/>
        <dbReference type="EC" id="1.8.7.2"/>
    </reaction>
</comment>
<evidence type="ECO:0000256" key="7">
    <source>
        <dbReference type="ARBA" id="ARBA00023002"/>
    </source>
</evidence>
<accession>A0A0W8F4K4</accession>
<comment type="caution">
    <text evidence="14">The sequence shown here is derived from an EMBL/GenBank/DDBJ whole genome shotgun (WGS) entry which is preliminary data.</text>
</comment>
<sequence length="94" mass="11056">MEEEEEEILEWAKQYAAKHHWMLNTDVKKLELVIRGLARNKRKFGEAYCPCRLRTGDTEKDAAIICPCIYHEDEIANEGSCHCRLYFRKDAPPE</sequence>
<evidence type="ECO:0000256" key="13">
    <source>
        <dbReference type="ARBA" id="ARBA00048150"/>
    </source>
</evidence>
<keyword evidence="10" id="KW-1015">Disulfide bond</keyword>
<evidence type="ECO:0000256" key="9">
    <source>
        <dbReference type="ARBA" id="ARBA00023014"/>
    </source>
</evidence>
<dbReference type="SUPFAM" id="SSF57662">
    <property type="entry name" value="Ferredoxin thioredoxin reductase (FTR), catalytic beta chain"/>
    <property type="match status" value="1"/>
</dbReference>
<keyword evidence="9" id="KW-0411">Iron-sulfur</keyword>
<dbReference type="PANTHER" id="PTHR35113:SF1">
    <property type="entry name" value="FERREDOXIN-THIOREDOXIN REDUCTASE CATALYTIC CHAIN, CHLOROPLASTIC"/>
    <property type="match status" value="1"/>
</dbReference>
<evidence type="ECO:0000313" key="14">
    <source>
        <dbReference type="EMBL" id="KUG15761.1"/>
    </source>
</evidence>
<dbReference type="Pfam" id="PF02943">
    <property type="entry name" value="FeThRed_B"/>
    <property type="match status" value="1"/>
</dbReference>
<dbReference type="InterPro" id="IPR036644">
    <property type="entry name" value="FTR_bsu_sf"/>
</dbReference>
<dbReference type="Gene3D" id="3.90.460.10">
    <property type="entry name" value="Ferredoxin thioredoxin reductase catalytic beta subunit"/>
    <property type="match status" value="1"/>
</dbReference>
<evidence type="ECO:0000256" key="1">
    <source>
        <dbReference type="ARBA" id="ARBA00001966"/>
    </source>
</evidence>
<proteinExistence type="inferred from homology"/>
<dbReference type="EMBL" id="LNQE01001534">
    <property type="protein sequence ID" value="KUG15761.1"/>
    <property type="molecule type" value="Genomic_DNA"/>
</dbReference>
<evidence type="ECO:0000256" key="8">
    <source>
        <dbReference type="ARBA" id="ARBA00023004"/>
    </source>
</evidence>
<dbReference type="AlphaFoldDB" id="A0A0W8F4K4"/>
<evidence type="ECO:0000256" key="4">
    <source>
        <dbReference type="ARBA" id="ARBA00012358"/>
    </source>
</evidence>
<name>A0A0W8F4K4_9ZZZZ</name>
<dbReference type="PANTHER" id="PTHR35113">
    <property type="entry name" value="FERREDOXIN-THIOREDOXIN REDUCTASE CATALYTIC CHAIN, CHLOROPLASTIC"/>
    <property type="match status" value="1"/>
</dbReference>
<keyword evidence="7" id="KW-0560">Oxidoreductase</keyword>
<dbReference type="GO" id="GO:0016730">
    <property type="term" value="F:oxidoreductase activity, acting on iron-sulfur proteins as donors"/>
    <property type="evidence" value="ECO:0007669"/>
    <property type="project" value="InterPro"/>
</dbReference>